<comment type="caution">
    <text evidence="3">The sequence shown here is derived from an EMBL/GenBank/DDBJ whole genome shotgun (WGS) entry which is preliminary data.</text>
</comment>
<name>A0ABS5DUR5_9BURK</name>
<feature type="signal peptide" evidence="1">
    <location>
        <begin position="1"/>
        <end position="23"/>
    </location>
</feature>
<keyword evidence="4" id="KW-1185">Reference proteome</keyword>
<dbReference type="PANTHER" id="PTHR35812:SF1">
    <property type="entry name" value="LIPOPROTEIN"/>
    <property type="match status" value="1"/>
</dbReference>
<evidence type="ECO:0000259" key="2">
    <source>
        <dbReference type="Pfam" id="PF07603"/>
    </source>
</evidence>
<dbReference type="PANTHER" id="PTHR35812">
    <property type="entry name" value="LIPOPROTEIN"/>
    <property type="match status" value="1"/>
</dbReference>
<feature type="domain" description="Lcl C-terminal" evidence="2">
    <location>
        <begin position="41"/>
        <end position="158"/>
    </location>
</feature>
<organism evidence="3 4">
    <name type="scientific">Ideonella paludis</name>
    <dbReference type="NCBI Taxonomy" id="1233411"/>
    <lineage>
        <taxon>Bacteria</taxon>
        <taxon>Pseudomonadati</taxon>
        <taxon>Pseudomonadota</taxon>
        <taxon>Betaproteobacteria</taxon>
        <taxon>Burkholderiales</taxon>
        <taxon>Sphaerotilaceae</taxon>
        <taxon>Ideonella</taxon>
    </lineage>
</organism>
<keyword evidence="1" id="KW-0732">Signal</keyword>
<accession>A0ABS5DUR5</accession>
<evidence type="ECO:0000313" key="4">
    <source>
        <dbReference type="Proteomes" id="UP000672097"/>
    </source>
</evidence>
<dbReference type="RefSeq" id="WP_210807217.1">
    <property type="nucleotide sequence ID" value="NZ_JAGQDG010000002.1"/>
</dbReference>
<dbReference type="InterPro" id="IPR011460">
    <property type="entry name" value="Lcl_C"/>
</dbReference>
<reference evidence="3 4" key="1">
    <citation type="submission" date="2021-04" db="EMBL/GenBank/DDBJ databases">
        <title>The genome sequence of type strain Ideonella paludis KCTC 32238.</title>
        <authorList>
            <person name="Liu Y."/>
        </authorList>
    </citation>
    <scope>NUCLEOTIDE SEQUENCE [LARGE SCALE GENOMIC DNA]</scope>
    <source>
        <strain evidence="3 4">KCTC 32238</strain>
    </source>
</reference>
<gene>
    <name evidence="3" type="ORF">KAK11_05930</name>
</gene>
<sequence>MSDLSICRSALIIFLLIGSCAHASCPTWPTEQRFQVNGAEVTDKQTGLVWARCKVGHEWNGQSCVGGDPKMTHEEALKYASGLSGWRLPNVKELASIADRGCPVEAIDKAAFPGIRGYEFWSSTPSLARNGSAWRVSFWFGDASPANRRDRYYVQLVRTNP</sequence>
<dbReference type="Pfam" id="PF07603">
    <property type="entry name" value="Lcl_C"/>
    <property type="match status" value="1"/>
</dbReference>
<dbReference type="EMBL" id="JAGQDG010000002">
    <property type="protein sequence ID" value="MBQ0934861.1"/>
    <property type="molecule type" value="Genomic_DNA"/>
</dbReference>
<feature type="chain" id="PRO_5046267823" evidence="1">
    <location>
        <begin position="24"/>
        <end position="161"/>
    </location>
</feature>
<proteinExistence type="predicted"/>
<evidence type="ECO:0000313" key="3">
    <source>
        <dbReference type="EMBL" id="MBQ0934861.1"/>
    </source>
</evidence>
<protein>
    <submittedName>
        <fullName evidence="3">DUF1566 domain-containing protein</fullName>
    </submittedName>
</protein>
<dbReference type="Proteomes" id="UP000672097">
    <property type="component" value="Unassembled WGS sequence"/>
</dbReference>
<evidence type="ECO:0000256" key="1">
    <source>
        <dbReference type="SAM" id="SignalP"/>
    </source>
</evidence>